<dbReference type="GeneID" id="118419006"/>
<evidence type="ECO:0000256" key="3">
    <source>
        <dbReference type="ARBA" id="ARBA00001936"/>
    </source>
</evidence>
<evidence type="ECO:0000256" key="5">
    <source>
        <dbReference type="ARBA" id="ARBA00004496"/>
    </source>
</evidence>
<dbReference type="GO" id="GO:0030234">
    <property type="term" value="F:enzyme regulator activity"/>
    <property type="evidence" value="ECO:0007669"/>
    <property type="project" value="InterPro"/>
</dbReference>
<dbReference type="InterPro" id="IPR011042">
    <property type="entry name" value="6-blade_b-propeller_TolB-like"/>
</dbReference>
<protein>
    <recommendedName>
        <fullName evidence="8">Regucalcin</fullName>
        <ecNumber evidence="7">3.1.1.17</ecNumber>
    </recommendedName>
    <alternativeName>
        <fullName evidence="13">Gluconolactonase</fullName>
    </alternativeName>
</protein>
<comment type="cofactor">
    <cofactor evidence="4">
        <name>Mg(2+)</name>
        <dbReference type="ChEBI" id="CHEBI:18420"/>
    </cofactor>
</comment>
<evidence type="ECO:0000256" key="10">
    <source>
        <dbReference type="ARBA" id="ARBA00022723"/>
    </source>
</evidence>
<evidence type="ECO:0000256" key="14">
    <source>
        <dbReference type="PIRSR" id="PIRSR605511-1"/>
    </source>
</evidence>
<evidence type="ECO:0000256" key="15">
    <source>
        <dbReference type="PIRSR" id="PIRSR605511-2"/>
    </source>
</evidence>
<dbReference type="SUPFAM" id="SSF63829">
    <property type="entry name" value="Calcium-dependent phosphotriesterase"/>
    <property type="match status" value="1"/>
</dbReference>
<evidence type="ECO:0000259" key="16">
    <source>
        <dbReference type="Pfam" id="PF08450"/>
    </source>
</evidence>
<sequence length="341" mass="37605">MSHTNLLSKQWPLVCSQQQYPRYYPLSYFRLLQSTTKEFLSTSDMAVSIAVDEPGTLLEGPHWDDRSGTLLYVDSIGHHVHRWDPVTKHKDTYDIGCMVGSVVPRESGGAVVAAGTKFSFLDFETRQLTDVATVDQHKPTNRLNDGKCDAAGRFWAGTMGEPNPVTMVERKVASLYCLHTDRTVTKAFNEVDISNGLAWTSDNSIMYYIDSLQYSVDAFDFDLCTGMLCNRRQVMTFNPQVDGVPDGMCIDTDGKLWIAMFNGGQVLQVDPNTGTQLRSIRVPAPQTSSCCFGGPNLDVMYVTSARIGYSAEVIQQNPQSGCLFQVTGLGARGTPGLCYNG</sequence>
<dbReference type="PANTHER" id="PTHR10907">
    <property type="entry name" value="REGUCALCIN"/>
    <property type="match status" value="1"/>
</dbReference>
<dbReference type="InterPro" id="IPR013658">
    <property type="entry name" value="SGL"/>
</dbReference>
<reference evidence="18" key="2">
    <citation type="submission" date="2025-08" db="UniProtKB">
        <authorList>
            <consortium name="RefSeq"/>
        </authorList>
    </citation>
    <scope>IDENTIFICATION</scope>
    <source>
        <strain evidence="18">S238N-H82</strain>
        <tissue evidence="18">Testes</tissue>
    </source>
</reference>
<dbReference type="GO" id="GO:0005737">
    <property type="term" value="C:cytoplasm"/>
    <property type="evidence" value="ECO:0007669"/>
    <property type="project" value="UniProtKB-SubCell"/>
</dbReference>
<feature type="domain" description="SMP-30/Gluconolactonase/LRE-like region" evidence="16">
    <location>
        <begin position="59"/>
        <end position="306"/>
    </location>
</feature>
<feature type="active site" description="Proton donor/acceptor" evidence="14">
    <location>
        <position position="246"/>
    </location>
</feature>
<accession>A0A9J7LF79</accession>
<comment type="catalytic activity">
    <reaction evidence="1">
        <text>D-glucono-1,5-lactone + H2O = D-gluconate + H(+)</text>
        <dbReference type="Rhea" id="RHEA:10440"/>
        <dbReference type="ChEBI" id="CHEBI:15377"/>
        <dbReference type="ChEBI" id="CHEBI:15378"/>
        <dbReference type="ChEBI" id="CHEBI:16217"/>
        <dbReference type="ChEBI" id="CHEBI:18391"/>
        <dbReference type="EC" id="3.1.1.17"/>
    </reaction>
</comment>
<dbReference type="OrthoDB" id="423498at2759"/>
<comment type="subcellular location">
    <subcellularLocation>
        <location evidence="5">Cytoplasm</location>
    </subcellularLocation>
</comment>
<comment type="cofactor">
    <cofactor evidence="2">
        <name>Ca(2+)</name>
        <dbReference type="ChEBI" id="CHEBI:29108"/>
    </cofactor>
</comment>
<evidence type="ECO:0000313" key="18">
    <source>
        <dbReference type="RefSeq" id="XP_035681108.1"/>
    </source>
</evidence>
<feature type="binding site" evidence="15">
    <location>
        <position position="142"/>
    </location>
    <ligand>
        <name>substrate</name>
    </ligand>
</feature>
<reference evidence="17" key="1">
    <citation type="journal article" date="2020" name="Nat. Ecol. Evol.">
        <title>Deeply conserved synteny resolves early events in vertebrate evolution.</title>
        <authorList>
            <person name="Simakov O."/>
            <person name="Marletaz F."/>
            <person name="Yue J.X."/>
            <person name="O'Connell B."/>
            <person name="Jenkins J."/>
            <person name="Brandt A."/>
            <person name="Calef R."/>
            <person name="Tung C.H."/>
            <person name="Huang T.K."/>
            <person name="Schmutz J."/>
            <person name="Satoh N."/>
            <person name="Yu J.K."/>
            <person name="Putnam N.H."/>
            <person name="Green R.E."/>
            <person name="Rokhsar D.S."/>
        </authorList>
    </citation>
    <scope>NUCLEOTIDE SEQUENCE [LARGE SCALE GENOMIC DNA]</scope>
    <source>
        <strain evidence="17">S238N-H82</strain>
    </source>
</reference>
<evidence type="ECO:0000256" key="11">
    <source>
        <dbReference type="ARBA" id="ARBA00022801"/>
    </source>
</evidence>
<keyword evidence="10 15" id="KW-0479">Metal-binding</keyword>
<dbReference type="GO" id="GO:0004341">
    <property type="term" value="F:gluconolactonase activity"/>
    <property type="evidence" value="ECO:0000318"/>
    <property type="project" value="GO_Central"/>
</dbReference>
<keyword evidence="12" id="KW-0106">Calcium</keyword>
<dbReference type="GO" id="GO:0019853">
    <property type="term" value="P:L-ascorbic acid biosynthetic process"/>
    <property type="evidence" value="ECO:0000318"/>
    <property type="project" value="GO_Central"/>
</dbReference>
<dbReference type="AlphaFoldDB" id="A0A9J7LF79"/>
<evidence type="ECO:0000256" key="13">
    <source>
        <dbReference type="ARBA" id="ARBA00032464"/>
    </source>
</evidence>
<dbReference type="InterPro" id="IPR005511">
    <property type="entry name" value="SMP-30"/>
</dbReference>
<comment type="cofactor">
    <cofactor evidence="15">
        <name>Zn(2+)</name>
        <dbReference type="ChEBI" id="CHEBI:29105"/>
    </cofactor>
    <text evidence="15">Binds 1 divalent metal cation per subunit.</text>
</comment>
<evidence type="ECO:0000313" key="17">
    <source>
        <dbReference type="Proteomes" id="UP000001554"/>
    </source>
</evidence>
<dbReference type="EC" id="3.1.1.17" evidence="7"/>
<dbReference type="InterPro" id="IPR008367">
    <property type="entry name" value="Regucalcin"/>
</dbReference>
<evidence type="ECO:0000256" key="9">
    <source>
        <dbReference type="ARBA" id="ARBA00022490"/>
    </source>
</evidence>
<comment type="similarity">
    <text evidence="6">Belongs to the SMP-30/CGR1 family.</text>
</comment>
<keyword evidence="11" id="KW-0378">Hydrolase</keyword>
<comment type="cofactor">
    <cofactor evidence="3">
        <name>Mn(2+)</name>
        <dbReference type="ChEBI" id="CHEBI:29035"/>
    </cofactor>
</comment>
<feature type="binding site" evidence="15">
    <location>
        <position position="195"/>
    </location>
    <ligand>
        <name>a divalent metal cation</name>
        <dbReference type="ChEBI" id="CHEBI:60240"/>
    </ligand>
</feature>
<evidence type="ECO:0000256" key="12">
    <source>
        <dbReference type="ARBA" id="ARBA00022837"/>
    </source>
</evidence>
<gene>
    <name evidence="18" type="primary">LOC118419006</name>
</gene>
<dbReference type="GO" id="GO:0005509">
    <property type="term" value="F:calcium ion binding"/>
    <property type="evidence" value="ECO:0000318"/>
    <property type="project" value="GO_Central"/>
</dbReference>
<dbReference type="PRINTS" id="PR01791">
    <property type="entry name" value="REGUCALCIN"/>
</dbReference>
<dbReference type="Proteomes" id="UP000001554">
    <property type="component" value="Chromosome 7"/>
</dbReference>
<feature type="binding site" evidence="15">
    <location>
        <position position="246"/>
    </location>
    <ligand>
        <name>a divalent metal cation</name>
        <dbReference type="ChEBI" id="CHEBI:60240"/>
    </ligand>
</feature>
<dbReference type="Gene3D" id="2.120.10.30">
    <property type="entry name" value="TolB, C-terminal domain"/>
    <property type="match status" value="1"/>
</dbReference>
<evidence type="ECO:0000256" key="6">
    <source>
        <dbReference type="ARBA" id="ARBA00008853"/>
    </source>
</evidence>
<dbReference type="KEGG" id="bfo:118419006"/>
<proteinExistence type="inferred from homology"/>
<dbReference type="Pfam" id="PF08450">
    <property type="entry name" value="SGL"/>
    <property type="match status" value="1"/>
</dbReference>
<keyword evidence="17" id="KW-1185">Reference proteome</keyword>
<keyword evidence="15" id="KW-0862">Zinc</keyword>
<name>A0A9J7LF79_BRAFL</name>
<dbReference type="FunFam" id="2.120.10.30:FF:000027">
    <property type="entry name" value="Regucalcin homologue"/>
    <property type="match status" value="1"/>
</dbReference>
<evidence type="ECO:0000256" key="1">
    <source>
        <dbReference type="ARBA" id="ARBA00001589"/>
    </source>
</evidence>
<dbReference type="PANTHER" id="PTHR10907:SF47">
    <property type="entry name" value="REGUCALCIN"/>
    <property type="match status" value="1"/>
</dbReference>
<evidence type="ECO:0000256" key="7">
    <source>
        <dbReference type="ARBA" id="ARBA00013227"/>
    </source>
</evidence>
<organism evidence="17 18">
    <name type="scientific">Branchiostoma floridae</name>
    <name type="common">Florida lancelet</name>
    <name type="synonym">Amphioxus</name>
    <dbReference type="NCBI Taxonomy" id="7739"/>
    <lineage>
        <taxon>Eukaryota</taxon>
        <taxon>Metazoa</taxon>
        <taxon>Chordata</taxon>
        <taxon>Cephalochordata</taxon>
        <taxon>Leptocardii</taxon>
        <taxon>Amphioxiformes</taxon>
        <taxon>Branchiostomatidae</taxon>
        <taxon>Branchiostoma</taxon>
    </lineage>
</organism>
<evidence type="ECO:0000256" key="8">
    <source>
        <dbReference type="ARBA" id="ARBA00016808"/>
    </source>
</evidence>
<feature type="binding site" evidence="15">
    <location>
        <position position="144"/>
    </location>
    <ligand>
        <name>substrate</name>
    </ligand>
</feature>
<evidence type="ECO:0000256" key="4">
    <source>
        <dbReference type="ARBA" id="ARBA00001946"/>
    </source>
</evidence>
<keyword evidence="9" id="KW-0963">Cytoplasm</keyword>
<dbReference type="PRINTS" id="PR01790">
    <property type="entry name" value="SMP30FAMILY"/>
</dbReference>
<dbReference type="RefSeq" id="XP_035681108.1">
    <property type="nucleotide sequence ID" value="XM_035825215.1"/>
</dbReference>
<evidence type="ECO:0000256" key="2">
    <source>
        <dbReference type="ARBA" id="ARBA00001913"/>
    </source>
</evidence>
<feature type="binding site" evidence="15">
    <location>
        <position position="59"/>
    </location>
    <ligand>
        <name>a divalent metal cation</name>
        <dbReference type="ChEBI" id="CHEBI:60240"/>
    </ligand>
</feature>